<feature type="transmembrane region" description="Helical" evidence="1">
    <location>
        <begin position="238"/>
        <end position="257"/>
    </location>
</feature>
<organism evidence="2 3">
    <name type="scientific">Endozoicomonas euniceicola</name>
    <dbReference type="NCBI Taxonomy" id="1234143"/>
    <lineage>
        <taxon>Bacteria</taxon>
        <taxon>Pseudomonadati</taxon>
        <taxon>Pseudomonadota</taxon>
        <taxon>Gammaproteobacteria</taxon>
        <taxon>Oceanospirillales</taxon>
        <taxon>Endozoicomonadaceae</taxon>
        <taxon>Endozoicomonas</taxon>
    </lineage>
</organism>
<evidence type="ECO:0000313" key="2">
    <source>
        <dbReference type="EMBL" id="UYM17545.1"/>
    </source>
</evidence>
<evidence type="ECO:0008006" key="4">
    <source>
        <dbReference type="Google" id="ProtNLM"/>
    </source>
</evidence>
<keyword evidence="1" id="KW-1133">Transmembrane helix</keyword>
<gene>
    <name evidence="2" type="ORF">NX720_06410</name>
</gene>
<proteinExistence type="predicted"/>
<keyword evidence="3" id="KW-1185">Reference proteome</keyword>
<reference evidence="2" key="1">
    <citation type="submission" date="2022-10" db="EMBL/GenBank/DDBJ databases">
        <title>Completed Genome Sequence of two octocoral isolated bacterium, Endozoicomonas euniceicola EF212T and Endozoicomonas gorgoniicola PS125T.</title>
        <authorList>
            <person name="Chiou Y.-J."/>
            <person name="Chen Y.-H."/>
        </authorList>
    </citation>
    <scope>NUCLEOTIDE SEQUENCE</scope>
    <source>
        <strain evidence="2">EF212</strain>
    </source>
</reference>
<keyword evidence="1" id="KW-0472">Membrane</keyword>
<feature type="transmembrane region" description="Helical" evidence="1">
    <location>
        <begin position="201"/>
        <end position="223"/>
    </location>
</feature>
<protein>
    <recommendedName>
        <fullName evidence="4">CorA-like Mg2+ transporter protein</fullName>
    </recommendedName>
</protein>
<evidence type="ECO:0000256" key="1">
    <source>
        <dbReference type="SAM" id="Phobius"/>
    </source>
</evidence>
<dbReference type="RefSeq" id="WP_262600163.1">
    <property type="nucleotide sequence ID" value="NZ_CP103300.1"/>
</dbReference>
<name>A0ABY6GXN5_9GAMM</name>
<evidence type="ECO:0000313" key="3">
    <source>
        <dbReference type="Proteomes" id="UP001163255"/>
    </source>
</evidence>
<dbReference type="EMBL" id="CP103300">
    <property type="protein sequence ID" value="UYM17545.1"/>
    <property type="molecule type" value="Genomic_DNA"/>
</dbReference>
<dbReference type="Proteomes" id="UP001163255">
    <property type="component" value="Chromosome"/>
</dbReference>
<sequence>MIPLKVLCEQCADSLRLGPDGEQSIIDFWDRHSLVVNRDQQLDRVLMSIKCEPASLLGQRGRRTRPDRLVESFRSYGSCASYDVVFSDESTELIRSGQEAAEAGSQTNLHEFFFRAHHVISQVYRCVYLRGSLLLKHNQNLIELLNGFSYEAVQNLTQPQINDLLGLLTQLEGMIGQMEAVSRGASSLQEMHRLTLWGSSYGVFASLTISFVTMLIGGAYAYSLCRGFDKKSCLEPELGMIFGGAGIVLFVVLCIIFRKRCDPVMRVTRRRETSARIREV</sequence>
<keyword evidence="1" id="KW-0812">Transmembrane</keyword>
<accession>A0ABY6GXN5</accession>